<name>A0A4R4DTG8_9PROT</name>
<evidence type="ECO:0000256" key="7">
    <source>
        <dbReference type="RuleBase" id="RU365041"/>
    </source>
</evidence>
<gene>
    <name evidence="9" type="ORF">EXY23_10735</name>
</gene>
<keyword evidence="7" id="KW-0997">Cell inner membrane</keyword>
<dbReference type="PANTHER" id="PTHR33778:SF3">
    <property type="entry name" value="PROTEIN MGTC"/>
    <property type="match status" value="1"/>
</dbReference>
<dbReference type="Proteomes" id="UP000295023">
    <property type="component" value="Unassembled WGS sequence"/>
</dbReference>
<organism evidence="9 10">
    <name type="scientific">Roseicella aquatilis</name>
    <dbReference type="NCBI Taxonomy" id="2527868"/>
    <lineage>
        <taxon>Bacteria</taxon>
        <taxon>Pseudomonadati</taxon>
        <taxon>Pseudomonadota</taxon>
        <taxon>Alphaproteobacteria</taxon>
        <taxon>Acetobacterales</taxon>
        <taxon>Roseomonadaceae</taxon>
        <taxon>Roseicella</taxon>
    </lineage>
</organism>
<reference evidence="9 10" key="1">
    <citation type="submission" date="2019-03" db="EMBL/GenBank/DDBJ databases">
        <title>Paracraurococcus aquatilis NE82 genome sequence.</title>
        <authorList>
            <person name="Zhao Y."/>
            <person name="Du Z."/>
        </authorList>
    </citation>
    <scope>NUCLEOTIDE SEQUENCE [LARGE SCALE GENOMIC DNA]</scope>
    <source>
        <strain evidence="9 10">NE82</strain>
    </source>
</reference>
<evidence type="ECO:0000256" key="2">
    <source>
        <dbReference type="ARBA" id="ARBA00009298"/>
    </source>
</evidence>
<dbReference type="InterPro" id="IPR049177">
    <property type="entry name" value="MgtC_SapB_SrpB_YhiD_N"/>
</dbReference>
<sequence length="180" mass="18735">MAAARQMQASCRSALMLADMMSWLEALRIWLGGDTTLTGLPLAFLLGALIGAEREWRQSPASLRACVLVAVAAAAFADLMATRVEPTNLGAGFGAIATGVGFLGAGAILREGANVRGLSTAATIWCVAAIGAQAGAQETIGAVWLTVLVILINLLLGPVQRFVRRARPVHQSPETRALEG</sequence>
<dbReference type="Pfam" id="PF02308">
    <property type="entry name" value="MgtC"/>
    <property type="match status" value="1"/>
</dbReference>
<accession>A0A4R4DTG8</accession>
<evidence type="ECO:0000256" key="3">
    <source>
        <dbReference type="ARBA" id="ARBA00022475"/>
    </source>
</evidence>
<keyword evidence="5 7" id="KW-1133">Transmembrane helix</keyword>
<proteinExistence type="inferred from homology"/>
<feature type="transmembrane region" description="Helical" evidence="7">
    <location>
        <begin position="61"/>
        <end position="77"/>
    </location>
</feature>
<feature type="transmembrane region" description="Helical" evidence="7">
    <location>
        <begin position="142"/>
        <end position="159"/>
    </location>
</feature>
<comment type="similarity">
    <text evidence="2 7">Belongs to the MgtC/SapB family.</text>
</comment>
<evidence type="ECO:0000259" key="8">
    <source>
        <dbReference type="Pfam" id="PF02308"/>
    </source>
</evidence>
<keyword evidence="6 7" id="KW-0472">Membrane</keyword>
<comment type="subcellular location">
    <subcellularLocation>
        <location evidence="7">Cell inner membrane</location>
        <topology evidence="7">Multi-pass membrane protein</topology>
    </subcellularLocation>
    <subcellularLocation>
        <location evidence="1">Cell membrane</location>
        <topology evidence="1">Multi-pass membrane protein</topology>
    </subcellularLocation>
</comment>
<evidence type="ECO:0000256" key="1">
    <source>
        <dbReference type="ARBA" id="ARBA00004651"/>
    </source>
</evidence>
<keyword evidence="10" id="KW-1185">Reference proteome</keyword>
<protein>
    <recommendedName>
        <fullName evidence="7">Protein MgtC</fullName>
    </recommendedName>
</protein>
<feature type="transmembrane region" description="Helical" evidence="7">
    <location>
        <begin position="89"/>
        <end position="109"/>
    </location>
</feature>
<keyword evidence="4 7" id="KW-0812">Transmembrane</keyword>
<evidence type="ECO:0000256" key="5">
    <source>
        <dbReference type="ARBA" id="ARBA00022989"/>
    </source>
</evidence>
<dbReference type="GO" id="GO:0005886">
    <property type="term" value="C:plasma membrane"/>
    <property type="evidence" value="ECO:0007669"/>
    <property type="project" value="UniProtKB-SubCell"/>
</dbReference>
<evidence type="ECO:0000256" key="6">
    <source>
        <dbReference type="ARBA" id="ARBA00023136"/>
    </source>
</evidence>
<dbReference type="EMBL" id="SKBM01000008">
    <property type="protein sequence ID" value="TCZ63291.1"/>
    <property type="molecule type" value="Genomic_DNA"/>
</dbReference>
<feature type="transmembrane region" description="Helical" evidence="7">
    <location>
        <begin position="29"/>
        <end position="49"/>
    </location>
</feature>
<evidence type="ECO:0000313" key="9">
    <source>
        <dbReference type="EMBL" id="TCZ63291.1"/>
    </source>
</evidence>
<evidence type="ECO:0000256" key="4">
    <source>
        <dbReference type="ARBA" id="ARBA00022692"/>
    </source>
</evidence>
<evidence type="ECO:0000313" key="10">
    <source>
        <dbReference type="Proteomes" id="UP000295023"/>
    </source>
</evidence>
<dbReference type="PRINTS" id="PR01837">
    <property type="entry name" value="MGTCSAPBPROT"/>
</dbReference>
<dbReference type="PANTHER" id="PTHR33778">
    <property type="entry name" value="PROTEIN MGTC"/>
    <property type="match status" value="1"/>
</dbReference>
<feature type="transmembrane region" description="Helical" evidence="7">
    <location>
        <begin position="118"/>
        <end position="136"/>
    </location>
</feature>
<keyword evidence="3" id="KW-1003">Cell membrane</keyword>
<feature type="domain" description="MgtC/SapB/SrpB/YhiD N-terminal" evidence="8">
    <location>
        <begin position="41"/>
        <end position="161"/>
    </location>
</feature>
<dbReference type="AlphaFoldDB" id="A0A4R4DTG8"/>
<dbReference type="InterPro" id="IPR003416">
    <property type="entry name" value="MgtC/SapB/SrpB/YhiD_fam"/>
</dbReference>
<comment type="caution">
    <text evidence="9">The sequence shown here is derived from an EMBL/GenBank/DDBJ whole genome shotgun (WGS) entry which is preliminary data.</text>
</comment>